<dbReference type="Proteomes" id="UP001478133">
    <property type="component" value="Unassembled WGS sequence"/>
</dbReference>
<evidence type="ECO:0000313" key="2">
    <source>
        <dbReference type="EMBL" id="MEQ2565555.1"/>
    </source>
</evidence>
<proteinExistence type="predicted"/>
<sequence>MYLTNNKYWNEVYCYAWNGTIKNGDFPGVKMTDTNYKNNLGQAVYKVEIDSTYTGLVFSNGKKEQGAEQTVEISDFKDGTAYYLKDDKDTNQHYNVDTWTYTPSN</sequence>
<gene>
    <name evidence="2" type="ORF">ABFO16_04800</name>
</gene>
<dbReference type="InterPro" id="IPR013783">
    <property type="entry name" value="Ig-like_fold"/>
</dbReference>
<dbReference type="Pfam" id="PF16738">
    <property type="entry name" value="CBM26"/>
    <property type="match status" value="1"/>
</dbReference>
<feature type="domain" description="Starch-binding module 26" evidence="1">
    <location>
        <begin position="3"/>
        <end position="68"/>
    </location>
</feature>
<protein>
    <submittedName>
        <fullName evidence="2">Starch-binding protein</fullName>
    </submittedName>
</protein>
<accession>A0ABV1HTA6</accession>
<evidence type="ECO:0000313" key="3">
    <source>
        <dbReference type="Proteomes" id="UP001478133"/>
    </source>
</evidence>
<dbReference type="RefSeq" id="WP_211147182.1">
    <property type="nucleotide sequence ID" value="NZ_JBBMEY010000016.1"/>
</dbReference>
<evidence type="ECO:0000259" key="1">
    <source>
        <dbReference type="Pfam" id="PF16738"/>
    </source>
</evidence>
<organism evidence="2 3">
    <name type="scientific">Ruminococcoides intestinihominis</name>
    <dbReference type="NCBI Taxonomy" id="3133161"/>
    <lineage>
        <taxon>Bacteria</taxon>
        <taxon>Bacillati</taxon>
        <taxon>Bacillota</taxon>
        <taxon>Clostridia</taxon>
        <taxon>Eubacteriales</taxon>
        <taxon>Oscillospiraceae</taxon>
        <taxon>Ruminococcoides</taxon>
    </lineage>
</organism>
<dbReference type="Gene3D" id="2.60.40.10">
    <property type="entry name" value="Immunoglobulins"/>
    <property type="match status" value="1"/>
</dbReference>
<comment type="caution">
    <text evidence="2">The sequence shown here is derived from an EMBL/GenBank/DDBJ whole genome shotgun (WGS) entry which is preliminary data.</text>
</comment>
<reference evidence="2 3" key="1">
    <citation type="submission" date="2024-03" db="EMBL/GenBank/DDBJ databases">
        <title>Human intestinal bacterial collection.</title>
        <authorList>
            <person name="Pauvert C."/>
            <person name="Hitch T.C.A."/>
            <person name="Clavel T."/>
        </authorList>
    </citation>
    <scope>NUCLEOTIDE SEQUENCE [LARGE SCALE GENOMIC DNA]</scope>
    <source>
        <strain evidence="2 3">CLA-AP-H18</strain>
    </source>
</reference>
<name>A0ABV1HTA6_9FIRM</name>
<dbReference type="EMBL" id="JBBMFI010000013">
    <property type="protein sequence ID" value="MEQ2565555.1"/>
    <property type="molecule type" value="Genomic_DNA"/>
</dbReference>
<dbReference type="InterPro" id="IPR031965">
    <property type="entry name" value="CBM26"/>
</dbReference>
<keyword evidence="3" id="KW-1185">Reference proteome</keyword>